<keyword evidence="10 14" id="KW-0472">Membrane</keyword>
<dbReference type="SUPFAM" id="SSF56112">
    <property type="entry name" value="Protein kinase-like (PK-like)"/>
    <property type="match status" value="1"/>
</dbReference>
<reference evidence="17" key="1">
    <citation type="submission" date="2013-01" db="EMBL/GenBank/DDBJ databases">
        <title>Draft Genome Sequence of a Mulberry Tree, Morus notabilis C.K. Schneid.</title>
        <authorList>
            <person name="He N."/>
            <person name="Zhao S."/>
        </authorList>
    </citation>
    <scope>NUCLEOTIDE SEQUENCE</scope>
</reference>
<dbReference type="InterPro" id="IPR000719">
    <property type="entry name" value="Prot_kinase_dom"/>
</dbReference>
<keyword evidence="8" id="KW-0067">ATP-binding</keyword>
<comment type="catalytic activity">
    <reaction evidence="12">
        <text>L-threonyl-[protein] + ATP = O-phospho-L-threonyl-[protein] + ADP + H(+)</text>
        <dbReference type="Rhea" id="RHEA:46608"/>
        <dbReference type="Rhea" id="RHEA-COMP:11060"/>
        <dbReference type="Rhea" id="RHEA-COMP:11605"/>
        <dbReference type="ChEBI" id="CHEBI:15378"/>
        <dbReference type="ChEBI" id="CHEBI:30013"/>
        <dbReference type="ChEBI" id="CHEBI:30616"/>
        <dbReference type="ChEBI" id="CHEBI:61977"/>
        <dbReference type="ChEBI" id="CHEBI:456216"/>
    </reaction>
</comment>
<dbReference type="EMBL" id="KE344746">
    <property type="protein sequence ID" value="EXB77348.1"/>
    <property type="molecule type" value="Genomic_DNA"/>
</dbReference>
<evidence type="ECO:0000256" key="2">
    <source>
        <dbReference type="ARBA" id="ARBA00022527"/>
    </source>
</evidence>
<dbReference type="PANTHER" id="PTHR27005">
    <property type="entry name" value="WALL-ASSOCIATED RECEPTOR KINASE-LIKE 21"/>
    <property type="match status" value="1"/>
</dbReference>
<accession>W9RY99</accession>
<dbReference type="FunFam" id="3.30.200.20:FF:000043">
    <property type="entry name" value="Wall-associated receptor kinase 2"/>
    <property type="match status" value="1"/>
</dbReference>
<feature type="compositionally biased region" description="Polar residues" evidence="13">
    <location>
        <begin position="1"/>
        <end position="10"/>
    </location>
</feature>
<keyword evidence="9 14" id="KW-1133">Transmembrane helix</keyword>
<evidence type="ECO:0000313" key="17">
    <source>
        <dbReference type="Proteomes" id="UP000030645"/>
    </source>
</evidence>
<name>W9RY99_9ROSA</name>
<evidence type="ECO:0000256" key="11">
    <source>
        <dbReference type="ARBA" id="ARBA00047558"/>
    </source>
</evidence>
<protein>
    <submittedName>
        <fullName evidence="16">Wall-associated receptor kinase-like 9</fullName>
    </submittedName>
</protein>
<dbReference type="InterPro" id="IPR011009">
    <property type="entry name" value="Kinase-like_dom_sf"/>
</dbReference>
<dbReference type="GO" id="GO:0007166">
    <property type="term" value="P:cell surface receptor signaling pathway"/>
    <property type="evidence" value="ECO:0007669"/>
    <property type="project" value="InterPro"/>
</dbReference>
<evidence type="ECO:0000256" key="10">
    <source>
        <dbReference type="ARBA" id="ARBA00023136"/>
    </source>
</evidence>
<evidence type="ECO:0000313" key="16">
    <source>
        <dbReference type="EMBL" id="EXB77348.1"/>
    </source>
</evidence>
<evidence type="ECO:0000256" key="13">
    <source>
        <dbReference type="SAM" id="MobiDB-lite"/>
    </source>
</evidence>
<dbReference type="AlphaFoldDB" id="W9RY99"/>
<dbReference type="GO" id="GO:0005886">
    <property type="term" value="C:plasma membrane"/>
    <property type="evidence" value="ECO:0007669"/>
    <property type="project" value="TreeGrafter"/>
</dbReference>
<evidence type="ECO:0000256" key="9">
    <source>
        <dbReference type="ARBA" id="ARBA00022989"/>
    </source>
</evidence>
<dbReference type="CDD" id="cd14066">
    <property type="entry name" value="STKc_IRAK"/>
    <property type="match status" value="1"/>
</dbReference>
<dbReference type="SMART" id="SM00220">
    <property type="entry name" value="S_TKc"/>
    <property type="match status" value="1"/>
</dbReference>
<keyword evidence="2" id="KW-0723">Serine/threonine-protein kinase</keyword>
<dbReference type="InterPro" id="IPR045274">
    <property type="entry name" value="WAK-like"/>
</dbReference>
<dbReference type="Proteomes" id="UP000030645">
    <property type="component" value="Unassembled WGS sequence"/>
</dbReference>
<gene>
    <name evidence="16" type="ORF">L484_010174</name>
</gene>
<dbReference type="GO" id="GO:0005524">
    <property type="term" value="F:ATP binding"/>
    <property type="evidence" value="ECO:0007669"/>
    <property type="project" value="UniProtKB-KW"/>
</dbReference>
<dbReference type="InterPro" id="IPR008271">
    <property type="entry name" value="Ser/Thr_kinase_AS"/>
</dbReference>
<keyword evidence="16" id="KW-0675">Receptor</keyword>
<proteinExistence type="predicted"/>
<evidence type="ECO:0000256" key="12">
    <source>
        <dbReference type="ARBA" id="ARBA00047951"/>
    </source>
</evidence>
<evidence type="ECO:0000256" key="1">
    <source>
        <dbReference type="ARBA" id="ARBA00004479"/>
    </source>
</evidence>
<evidence type="ECO:0000256" key="4">
    <source>
        <dbReference type="ARBA" id="ARBA00022692"/>
    </source>
</evidence>
<evidence type="ECO:0000256" key="6">
    <source>
        <dbReference type="ARBA" id="ARBA00022741"/>
    </source>
</evidence>
<dbReference type="FunFam" id="1.10.510.10:FF:000084">
    <property type="entry name" value="Wall-associated receptor kinase 2"/>
    <property type="match status" value="1"/>
</dbReference>
<evidence type="ECO:0000259" key="15">
    <source>
        <dbReference type="PROSITE" id="PS50011"/>
    </source>
</evidence>
<dbReference type="eggNOG" id="ENOG502RMXX">
    <property type="taxonomic scope" value="Eukaryota"/>
</dbReference>
<evidence type="ECO:0000256" key="5">
    <source>
        <dbReference type="ARBA" id="ARBA00022729"/>
    </source>
</evidence>
<keyword evidence="5" id="KW-0732">Signal</keyword>
<evidence type="ECO:0000256" key="8">
    <source>
        <dbReference type="ARBA" id="ARBA00022840"/>
    </source>
</evidence>
<dbReference type="PROSITE" id="PS50011">
    <property type="entry name" value="PROTEIN_KINASE_DOM"/>
    <property type="match status" value="1"/>
</dbReference>
<evidence type="ECO:0000256" key="14">
    <source>
        <dbReference type="SAM" id="Phobius"/>
    </source>
</evidence>
<dbReference type="PANTHER" id="PTHR27005:SF280">
    <property type="entry name" value="WALL-ASSOCIATED RECEPTOR KINASE-LIKE 8"/>
    <property type="match status" value="1"/>
</dbReference>
<keyword evidence="17" id="KW-1185">Reference proteome</keyword>
<sequence>MVRDSLQQIGHPSHSFPQKVEGPSAEYLHRRHTPDNKPYYFRKLLSCDGLDCCHTTIPSYTKDLIIDFSPEAFSNNNGTKGNRDNNNGAKENYDNRICKYAFVADQEWLRNSTEVLSPGVPGMTHVPVVLNWDLLYNLDYVKALEKNIMSVIPNSTVVCNTKQSRSTRDELSLFCRCQEGYEGNPYDLHGCLAVSECDPDSKPCGRRKDVCVKHRGIYKCIEDSSHSKTLPMIVGFGTGLGVLLIIVPALAFYKFMMKRKDVKRKEKFFKRNGGLLLQKQMSPSDGASMERIKLFNAKELEKATDHFNEDRIIGQGGQGTVFKGMLADGKIVTVKRSKVVDEAKLTEFINEVLILLQINHRNVVKLLGCCLETDVPLLVYEFVPNGNLSQLIHDPHEEFTLTWEMRRRIAIEVTGALSYLHSAASFPIFHRDIKSTNILLDEMYRAKVADFGTSRSVNMDQTHLTTKVQGTFGYLDPEYFRSSQYTEKSDVYSFGVVLIELLTGEKAVHVTSSRKGRSLVTHFIDSMDEGRLCEILDNEVKKGSTEEITVAANLARRCLHLNGRERPTMKEAAMVLEGTQMLEGDSYSIELIEATSVYVSE</sequence>
<evidence type="ECO:0000256" key="7">
    <source>
        <dbReference type="ARBA" id="ARBA00022777"/>
    </source>
</evidence>
<feature type="domain" description="Protein kinase" evidence="15">
    <location>
        <begin position="307"/>
        <end position="582"/>
    </location>
</feature>
<evidence type="ECO:0000256" key="3">
    <source>
        <dbReference type="ARBA" id="ARBA00022679"/>
    </source>
</evidence>
<dbReference type="Pfam" id="PF00069">
    <property type="entry name" value="Pkinase"/>
    <property type="match status" value="1"/>
</dbReference>
<dbReference type="Gene3D" id="3.30.200.20">
    <property type="entry name" value="Phosphorylase Kinase, domain 1"/>
    <property type="match status" value="1"/>
</dbReference>
<dbReference type="Gene3D" id="2.10.25.10">
    <property type="entry name" value="Laminin"/>
    <property type="match status" value="1"/>
</dbReference>
<keyword evidence="3" id="KW-0808">Transferase</keyword>
<feature type="transmembrane region" description="Helical" evidence="14">
    <location>
        <begin position="230"/>
        <end position="255"/>
    </location>
</feature>
<dbReference type="GO" id="GO:0004674">
    <property type="term" value="F:protein serine/threonine kinase activity"/>
    <property type="evidence" value="ECO:0007669"/>
    <property type="project" value="UniProtKB-KW"/>
</dbReference>
<feature type="region of interest" description="Disordered" evidence="13">
    <location>
        <begin position="1"/>
        <end position="24"/>
    </location>
</feature>
<keyword evidence="6" id="KW-0547">Nucleotide-binding</keyword>
<organism evidence="16 17">
    <name type="scientific">Morus notabilis</name>
    <dbReference type="NCBI Taxonomy" id="981085"/>
    <lineage>
        <taxon>Eukaryota</taxon>
        <taxon>Viridiplantae</taxon>
        <taxon>Streptophyta</taxon>
        <taxon>Embryophyta</taxon>
        <taxon>Tracheophyta</taxon>
        <taxon>Spermatophyta</taxon>
        <taxon>Magnoliopsida</taxon>
        <taxon>eudicotyledons</taxon>
        <taxon>Gunneridae</taxon>
        <taxon>Pentapetalae</taxon>
        <taxon>rosids</taxon>
        <taxon>fabids</taxon>
        <taxon>Rosales</taxon>
        <taxon>Moraceae</taxon>
        <taxon>Moreae</taxon>
        <taxon>Morus</taxon>
    </lineage>
</organism>
<comment type="catalytic activity">
    <reaction evidence="11">
        <text>L-seryl-[protein] + ATP = O-phospho-L-seryl-[protein] + ADP + H(+)</text>
        <dbReference type="Rhea" id="RHEA:17989"/>
        <dbReference type="Rhea" id="RHEA-COMP:9863"/>
        <dbReference type="Rhea" id="RHEA-COMP:11604"/>
        <dbReference type="ChEBI" id="CHEBI:15378"/>
        <dbReference type="ChEBI" id="CHEBI:29999"/>
        <dbReference type="ChEBI" id="CHEBI:30616"/>
        <dbReference type="ChEBI" id="CHEBI:83421"/>
        <dbReference type="ChEBI" id="CHEBI:456216"/>
    </reaction>
</comment>
<keyword evidence="7 16" id="KW-0418">Kinase</keyword>
<keyword evidence="4 14" id="KW-0812">Transmembrane</keyword>
<dbReference type="Gene3D" id="1.10.510.10">
    <property type="entry name" value="Transferase(Phosphotransferase) domain 1"/>
    <property type="match status" value="1"/>
</dbReference>
<comment type="subcellular location">
    <subcellularLocation>
        <location evidence="1">Membrane</location>
        <topology evidence="1">Single-pass type I membrane protein</topology>
    </subcellularLocation>
</comment>
<dbReference type="PROSITE" id="PS00108">
    <property type="entry name" value="PROTEIN_KINASE_ST"/>
    <property type="match status" value="1"/>
</dbReference>
<dbReference type="STRING" id="981085.W9RY99"/>